<evidence type="ECO:0000256" key="1">
    <source>
        <dbReference type="NCBIfam" id="TIGR02372"/>
    </source>
</evidence>
<keyword evidence="5" id="KW-1185">Reference proteome</keyword>
<evidence type="ECO:0000259" key="2">
    <source>
        <dbReference type="Pfam" id="PF00501"/>
    </source>
</evidence>
<dbReference type="Gene3D" id="3.40.50.12780">
    <property type="entry name" value="N-terminal domain of ligase-like"/>
    <property type="match status" value="1"/>
</dbReference>
<dbReference type="NCBIfam" id="TIGR02372">
    <property type="entry name" value="4_coum_CoA_lig"/>
    <property type="match status" value="1"/>
</dbReference>
<dbReference type="InterPro" id="IPR012743">
    <property type="entry name" value="4_coum_CoA_lig"/>
</dbReference>
<dbReference type="PANTHER" id="PTHR43767:SF1">
    <property type="entry name" value="NONRIBOSOMAL PEPTIDE SYNTHASE PES1 (EUROFUNG)-RELATED"/>
    <property type="match status" value="1"/>
</dbReference>
<reference evidence="4 5" key="1">
    <citation type="journal article" date="2020" name="Microorganisms">
        <title>Osmotic Adaptation and Compatible Solute Biosynthesis of Phototrophic Bacteria as Revealed from Genome Analyses.</title>
        <authorList>
            <person name="Imhoff J.F."/>
            <person name="Rahn T."/>
            <person name="Kunzel S."/>
            <person name="Keller A."/>
            <person name="Neulinger S.C."/>
        </authorList>
    </citation>
    <scope>NUCLEOTIDE SEQUENCE [LARGE SCALE GENOMIC DNA]</scope>
    <source>
        <strain evidence="4 5">DSM 15116</strain>
    </source>
</reference>
<proteinExistence type="predicted"/>
<dbReference type="Pfam" id="PF00501">
    <property type="entry name" value="AMP-binding"/>
    <property type="match status" value="1"/>
</dbReference>
<dbReference type="RefSeq" id="WP_200261173.1">
    <property type="nucleotide sequence ID" value="NZ_NRSH01000189.1"/>
</dbReference>
<comment type="caution">
    <text evidence="4">The sequence shown here is derived from an EMBL/GenBank/DDBJ whole genome shotgun (WGS) entry which is preliminary data.</text>
</comment>
<organism evidence="4 5">
    <name type="scientific">Halorhodospira neutriphila</name>
    <dbReference type="NCBI Taxonomy" id="168379"/>
    <lineage>
        <taxon>Bacteria</taxon>
        <taxon>Pseudomonadati</taxon>
        <taxon>Pseudomonadota</taxon>
        <taxon>Gammaproteobacteria</taxon>
        <taxon>Chromatiales</taxon>
        <taxon>Ectothiorhodospiraceae</taxon>
        <taxon>Halorhodospira</taxon>
    </lineage>
</organism>
<dbReference type="Gene3D" id="3.30.300.30">
    <property type="match status" value="1"/>
</dbReference>
<keyword evidence="4" id="KW-0436">Ligase</keyword>
<dbReference type="InterPro" id="IPR025110">
    <property type="entry name" value="AMP-bd_C"/>
</dbReference>
<accession>A0ABS1ECZ0</accession>
<dbReference type="EC" id="6.2.1.12" evidence="1"/>
<evidence type="ECO:0000313" key="4">
    <source>
        <dbReference type="EMBL" id="MBK1727599.1"/>
    </source>
</evidence>
<feature type="domain" description="AMP-dependent synthetase/ligase" evidence="2">
    <location>
        <begin position="103"/>
        <end position="247"/>
    </location>
</feature>
<name>A0ABS1ECZ0_9GAMM</name>
<dbReference type="InterPro" id="IPR000873">
    <property type="entry name" value="AMP-dep_synth/lig_dom"/>
</dbReference>
<feature type="domain" description="AMP-binding enzyme C-terminal" evidence="3">
    <location>
        <begin position="320"/>
        <end position="392"/>
    </location>
</feature>
<evidence type="ECO:0000313" key="5">
    <source>
        <dbReference type="Proteomes" id="UP000738126"/>
    </source>
</evidence>
<dbReference type="EMBL" id="NRSH01000189">
    <property type="protein sequence ID" value="MBK1727599.1"/>
    <property type="molecule type" value="Genomic_DNA"/>
</dbReference>
<dbReference type="Pfam" id="PF13193">
    <property type="entry name" value="AMP-binding_C"/>
    <property type="match status" value="1"/>
</dbReference>
<dbReference type="InterPro" id="IPR050237">
    <property type="entry name" value="ATP-dep_AMP-bd_enzyme"/>
</dbReference>
<dbReference type="InterPro" id="IPR045851">
    <property type="entry name" value="AMP-bd_C_sf"/>
</dbReference>
<dbReference type="PANTHER" id="PTHR43767">
    <property type="entry name" value="LONG-CHAIN-FATTY-ACID--COA LIGASE"/>
    <property type="match status" value="1"/>
</dbReference>
<evidence type="ECO:0000259" key="3">
    <source>
        <dbReference type="Pfam" id="PF13193"/>
    </source>
</evidence>
<dbReference type="SUPFAM" id="SSF56801">
    <property type="entry name" value="Acetyl-CoA synthetase-like"/>
    <property type="match status" value="1"/>
</dbReference>
<dbReference type="GO" id="GO:0016874">
    <property type="term" value="F:ligase activity"/>
    <property type="evidence" value="ECO:0007669"/>
    <property type="project" value="UniProtKB-KW"/>
</dbReference>
<protein>
    <recommendedName>
        <fullName evidence="1">4-coumarate--CoA ligase</fullName>
        <ecNumber evidence="1">6.2.1.12</ecNumber>
    </recommendedName>
</protein>
<dbReference type="Proteomes" id="UP000738126">
    <property type="component" value="Unassembled WGS sequence"/>
</dbReference>
<sequence length="397" mass="43212">MQGLTQSEVLQLLRSLLPAELALARQQEGAEEPIDGAALTAQTRLDQPPLRLDSLERLNLAGTLNRFFCLHETGVEDRLLAQRQLGDWAALIAEASARTSGLVFSTSGSTGEPKPHHHSWAALRQEGEVLAETLGPHRRVIAWLPVHHLYGFMLGVAAPRALGAEVVEAHEAPAALAGDRRPGDLIATVPARWRYLADSGRPFAAGSTGVSSTAPLEQGLRQRLLEAGLGGLAEIYGATETGGVGVRWAPETAYRLLPHWERGSHGSLRRLLPDGATLSFAPLDRLEWLEARTFRPAGRLDGVVQVGGVNVSPERVAERIRGHEAVADCAVRPFGEGSRQRLKAFIVPADGQADREALREALTEWLWESLPAAERPIRLSFGERLPRNELGKLQDWD</sequence>
<dbReference type="InterPro" id="IPR042099">
    <property type="entry name" value="ANL_N_sf"/>
</dbReference>
<gene>
    <name evidence="4" type="primary">pcl</name>
    <name evidence="4" type="ORF">CKO13_11365</name>
</gene>